<gene>
    <name evidence="1" type="ORF">QBC37DRAFT_376616</name>
</gene>
<comment type="caution">
    <text evidence="1">The sequence shown here is derived from an EMBL/GenBank/DDBJ whole genome shotgun (WGS) entry which is preliminary data.</text>
</comment>
<reference evidence="1" key="1">
    <citation type="journal article" date="2023" name="Mol. Phylogenet. Evol.">
        <title>Genome-scale phylogeny and comparative genomics of the fungal order Sordariales.</title>
        <authorList>
            <person name="Hensen N."/>
            <person name="Bonometti L."/>
            <person name="Westerberg I."/>
            <person name="Brannstrom I.O."/>
            <person name="Guillou S."/>
            <person name="Cros-Aarteil S."/>
            <person name="Calhoun S."/>
            <person name="Haridas S."/>
            <person name="Kuo A."/>
            <person name="Mondo S."/>
            <person name="Pangilinan J."/>
            <person name="Riley R."/>
            <person name="LaButti K."/>
            <person name="Andreopoulos B."/>
            <person name="Lipzen A."/>
            <person name="Chen C."/>
            <person name="Yan M."/>
            <person name="Daum C."/>
            <person name="Ng V."/>
            <person name="Clum A."/>
            <person name="Steindorff A."/>
            <person name="Ohm R.A."/>
            <person name="Martin F."/>
            <person name="Silar P."/>
            <person name="Natvig D.O."/>
            <person name="Lalanne C."/>
            <person name="Gautier V."/>
            <person name="Ament-Velasquez S.L."/>
            <person name="Kruys A."/>
            <person name="Hutchinson M.I."/>
            <person name="Powell A.J."/>
            <person name="Barry K."/>
            <person name="Miller A.N."/>
            <person name="Grigoriev I.V."/>
            <person name="Debuchy R."/>
            <person name="Gladieux P."/>
            <person name="Hiltunen Thoren M."/>
            <person name="Johannesson H."/>
        </authorList>
    </citation>
    <scope>NUCLEOTIDE SEQUENCE</scope>
    <source>
        <strain evidence="1">PSN293</strain>
    </source>
</reference>
<accession>A0AAN7B7F6</accession>
<dbReference type="Proteomes" id="UP001301769">
    <property type="component" value="Unassembled WGS sequence"/>
</dbReference>
<organism evidence="1 2">
    <name type="scientific">Rhypophila decipiens</name>
    <dbReference type="NCBI Taxonomy" id="261697"/>
    <lineage>
        <taxon>Eukaryota</taxon>
        <taxon>Fungi</taxon>
        <taxon>Dikarya</taxon>
        <taxon>Ascomycota</taxon>
        <taxon>Pezizomycotina</taxon>
        <taxon>Sordariomycetes</taxon>
        <taxon>Sordariomycetidae</taxon>
        <taxon>Sordariales</taxon>
        <taxon>Naviculisporaceae</taxon>
        <taxon>Rhypophila</taxon>
    </lineage>
</organism>
<evidence type="ECO:0000313" key="2">
    <source>
        <dbReference type="Proteomes" id="UP001301769"/>
    </source>
</evidence>
<dbReference type="EMBL" id="MU858163">
    <property type="protein sequence ID" value="KAK4210895.1"/>
    <property type="molecule type" value="Genomic_DNA"/>
</dbReference>
<proteinExistence type="predicted"/>
<reference evidence="1" key="2">
    <citation type="submission" date="2023-05" db="EMBL/GenBank/DDBJ databases">
        <authorList>
            <consortium name="Lawrence Berkeley National Laboratory"/>
            <person name="Steindorff A."/>
            <person name="Hensen N."/>
            <person name="Bonometti L."/>
            <person name="Westerberg I."/>
            <person name="Brannstrom I.O."/>
            <person name="Guillou S."/>
            <person name="Cros-Aarteil S."/>
            <person name="Calhoun S."/>
            <person name="Haridas S."/>
            <person name="Kuo A."/>
            <person name="Mondo S."/>
            <person name="Pangilinan J."/>
            <person name="Riley R."/>
            <person name="Labutti K."/>
            <person name="Andreopoulos B."/>
            <person name="Lipzen A."/>
            <person name="Chen C."/>
            <person name="Yanf M."/>
            <person name="Daum C."/>
            <person name="Ng V."/>
            <person name="Clum A."/>
            <person name="Ohm R."/>
            <person name="Martin F."/>
            <person name="Silar P."/>
            <person name="Natvig D."/>
            <person name="Lalanne C."/>
            <person name="Gautier V."/>
            <person name="Ament-Velasquez S.L."/>
            <person name="Kruys A."/>
            <person name="Hutchinson M.I."/>
            <person name="Powell A.J."/>
            <person name="Barry K."/>
            <person name="Miller A.N."/>
            <person name="Grigoriev I.V."/>
            <person name="Debuchy R."/>
            <person name="Gladieux P."/>
            <person name="Thoren M.H."/>
            <person name="Johannesson H."/>
        </authorList>
    </citation>
    <scope>NUCLEOTIDE SEQUENCE</scope>
    <source>
        <strain evidence="1">PSN293</strain>
    </source>
</reference>
<sequence>MAHPFLAPLEYNVDEAVLTNIRLLLRSSKTKPRDDFTIKDGKLHIRTDQSCHVSFICPISKADDLYSTDARPPRMERPIIGGDRYIYQVRAFVALRETSWDEPIWVLCGNRERDSHDQSQIPWCKIIDENTMAEIGLIAGKDTASGPVGKHMWPTKAQFEKDIWENRKAWECLLGFITNHEGANEKSQSRQTRSYSEGDLELKRTTDITATVIAKTFLGVPATVLEVLAVKREVEFVD</sequence>
<dbReference type="AlphaFoldDB" id="A0AAN7B7F6"/>
<keyword evidence="2" id="KW-1185">Reference proteome</keyword>
<evidence type="ECO:0000313" key="1">
    <source>
        <dbReference type="EMBL" id="KAK4210895.1"/>
    </source>
</evidence>
<protein>
    <submittedName>
        <fullName evidence="1">Uncharacterized protein</fullName>
    </submittedName>
</protein>
<name>A0AAN7B7F6_9PEZI</name>